<dbReference type="InterPro" id="IPR036927">
    <property type="entry name" value="Cyt_c_oxase-like_su1_sf"/>
</dbReference>
<dbReference type="AlphaFoldDB" id="A0A381QTJ5"/>
<feature type="transmembrane region" description="Helical" evidence="1">
    <location>
        <begin position="313"/>
        <end position="336"/>
    </location>
</feature>
<evidence type="ECO:0000313" key="2">
    <source>
        <dbReference type="EMBL" id="SUZ82695.1"/>
    </source>
</evidence>
<feature type="transmembrane region" description="Helical" evidence="1">
    <location>
        <begin position="428"/>
        <end position="449"/>
    </location>
</feature>
<feature type="transmembrane region" description="Helical" evidence="1">
    <location>
        <begin position="67"/>
        <end position="85"/>
    </location>
</feature>
<dbReference type="Gene3D" id="1.20.210.10">
    <property type="entry name" value="Cytochrome c oxidase-like, subunit I domain"/>
    <property type="match status" value="1"/>
</dbReference>
<protein>
    <recommendedName>
        <fullName evidence="3">Cytochrome oxidase subunit I profile domain-containing protein</fullName>
    </recommendedName>
</protein>
<keyword evidence="1" id="KW-1133">Transmembrane helix</keyword>
<dbReference type="EMBL" id="UINC01001518">
    <property type="protein sequence ID" value="SUZ82695.1"/>
    <property type="molecule type" value="Genomic_DNA"/>
</dbReference>
<feature type="transmembrane region" description="Helical" evidence="1">
    <location>
        <begin position="168"/>
        <end position="193"/>
    </location>
</feature>
<evidence type="ECO:0008006" key="3">
    <source>
        <dbReference type="Google" id="ProtNLM"/>
    </source>
</evidence>
<feature type="transmembrane region" description="Helical" evidence="1">
    <location>
        <begin position="205"/>
        <end position="225"/>
    </location>
</feature>
<gene>
    <name evidence="2" type="ORF">METZ01_LOCUS35549</name>
</gene>
<reference evidence="2" key="1">
    <citation type="submission" date="2018-05" db="EMBL/GenBank/DDBJ databases">
        <authorList>
            <person name="Lanie J.A."/>
            <person name="Ng W.-L."/>
            <person name="Kazmierczak K.M."/>
            <person name="Andrzejewski T.M."/>
            <person name="Davidsen T.M."/>
            <person name="Wayne K.J."/>
            <person name="Tettelin H."/>
            <person name="Glass J.I."/>
            <person name="Rusch D."/>
            <person name="Podicherti R."/>
            <person name="Tsui H.-C.T."/>
            <person name="Winkler M.E."/>
        </authorList>
    </citation>
    <scope>NUCLEOTIDE SEQUENCE</scope>
</reference>
<feature type="transmembrane region" description="Helical" evidence="1">
    <location>
        <begin position="105"/>
        <end position="131"/>
    </location>
</feature>
<keyword evidence="1" id="KW-0812">Transmembrane</keyword>
<keyword evidence="1" id="KW-0472">Membrane</keyword>
<sequence length="554" mass="58088">VGLITTMLFYWIAIFAVYMMLNRGIWVFTDVSKSMSMFMLEKALGPAIDFAEGRQGSGAKAWIMQGAFWLILASALTFCGLWLGHDPTALHSLGSWGYSPTSETLLLAGNLVALFGAVGMLLIGAGLHIVPTLGGTQLASERNAALMSFVWTLSVLIIAIGAHKPVLLGLNVLFVGTAFQVLALIAVIVNQLLTAASRTRKMALPAWLIIIGLLSDPISTVIIAVTGGLETGLGQWLLVRMVSGGFFFLQVAGVSLYAASQGTGNPLWSRSLAAVTLLGALLTLNPMGDTSGKLAADMLGFDVGAFEPTSNDVIAGSFLMALAAIPIIALSSNILVTMRGDDVFMENPDSPGMPEINMGALMLIPLGIGALFVQTDALTGGNELSGISPTLLLLVVWLLLVPLALGSALCVYPAVTGRNLLSTNRSRWAFWMMAGGAFSGLIITMMADFSEMALAEAAVEDNSMISNKLRAIGSVLFYGTVIGAILHCLNMISGIFRGAFVDAQATPSSSSIEQASYNLTAGTTVRKILASGANLDTEIVPISQDEGSGSPTEL</sequence>
<feature type="transmembrane region" description="Helical" evidence="1">
    <location>
        <begin position="469"/>
        <end position="489"/>
    </location>
</feature>
<feature type="non-terminal residue" evidence="2">
    <location>
        <position position="1"/>
    </location>
</feature>
<proteinExistence type="predicted"/>
<feature type="transmembrane region" description="Helical" evidence="1">
    <location>
        <begin position="394"/>
        <end position="416"/>
    </location>
</feature>
<feature type="transmembrane region" description="Helical" evidence="1">
    <location>
        <begin position="6"/>
        <end position="29"/>
    </location>
</feature>
<accession>A0A381QTJ5</accession>
<feature type="transmembrane region" description="Helical" evidence="1">
    <location>
        <begin position="143"/>
        <end position="162"/>
    </location>
</feature>
<feature type="transmembrane region" description="Helical" evidence="1">
    <location>
        <begin position="356"/>
        <end position="374"/>
    </location>
</feature>
<organism evidence="2">
    <name type="scientific">marine metagenome</name>
    <dbReference type="NCBI Taxonomy" id="408172"/>
    <lineage>
        <taxon>unclassified sequences</taxon>
        <taxon>metagenomes</taxon>
        <taxon>ecological metagenomes</taxon>
    </lineage>
</organism>
<dbReference type="SUPFAM" id="SSF81442">
    <property type="entry name" value="Cytochrome c oxidase subunit I-like"/>
    <property type="match status" value="1"/>
</dbReference>
<feature type="transmembrane region" description="Helical" evidence="1">
    <location>
        <begin position="237"/>
        <end position="259"/>
    </location>
</feature>
<evidence type="ECO:0000256" key="1">
    <source>
        <dbReference type="SAM" id="Phobius"/>
    </source>
</evidence>
<name>A0A381QTJ5_9ZZZZ</name>